<dbReference type="NCBIfam" id="NF009205">
    <property type="entry name" value="PRK12553.1"/>
    <property type="match status" value="1"/>
</dbReference>
<dbReference type="GO" id="GO:0004252">
    <property type="term" value="F:serine-type endopeptidase activity"/>
    <property type="evidence" value="ECO:0007669"/>
    <property type="project" value="UniProtKB-UniRule"/>
</dbReference>
<dbReference type="HAMAP" id="MF_00444">
    <property type="entry name" value="ClpP"/>
    <property type="match status" value="1"/>
</dbReference>
<dbReference type="OrthoDB" id="9802800at2"/>
<comment type="function">
    <text evidence="6">Cleaves peptides in various proteins in a process that requires ATP hydrolysis. Has a chymotrypsin-like activity. Plays a major role in the degradation of misfolded proteins.</text>
</comment>
<dbReference type="Gene3D" id="3.90.226.10">
    <property type="entry name" value="2-enoyl-CoA Hydratase, Chain A, domain 1"/>
    <property type="match status" value="1"/>
</dbReference>
<evidence type="ECO:0000256" key="5">
    <source>
        <dbReference type="ARBA" id="ARBA00022825"/>
    </source>
</evidence>
<dbReference type="PANTHER" id="PTHR10381">
    <property type="entry name" value="ATP-DEPENDENT CLP PROTEASE PROTEOLYTIC SUBUNIT"/>
    <property type="match status" value="1"/>
</dbReference>
<evidence type="ECO:0000313" key="9">
    <source>
        <dbReference type="Proteomes" id="UP000219559"/>
    </source>
</evidence>
<evidence type="ECO:0000313" key="8">
    <source>
        <dbReference type="EMBL" id="PCE63282.1"/>
    </source>
</evidence>
<dbReference type="PRINTS" id="PR00127">
    <property type="entry name" value="CLPPROTEASEP"/>
</dbReference>
<dbReference type="GO" id="GO:0051117">
    <property type="term" value="F:ATPase binding"/>
    <property type="evidence" value="ECO:0007669"/>
    <property type="project" value="TreeGrafter"/>
</dbReference>
<comment type="catalytic activity">
    <reaction evidence="6">
        <text>Hydrolysis of proteins to small peptides in the presence of ATP and magnesium. alpha-casein is the usual test substrate. In the absence of ATP, only oligopeptides shorter than five residues are hydrolyzed (such as succinyl-Leu-Tyr-|-NHMec, and Leu-Tyr-Leu-|-Tyr-Trp, in which cleavage of the -Tyr-|-Leu- and -Tyr-|-Trp bonds also occurs).</text>
        <dbReference type="EC" id="3.4.21.92"/>
    </reaction>
</comment>
<protein>
    <recommendedName>
        <fullName evidence="6 7">ATP-dependent Clp protease proteolytic subunit</fullName>
        <ecNumber evidence="6">3.4.21.92</ecNumber>
    </recommendedName>
    <alternativeName>
        <fullName evidence="6">Endopeptidase Clp</fullName>
    </alternativeName>
</protein>
<sequence>MDYGKEFKKFAIKDQGISSTYYDDIISAMYPVGMTPNIIEERQLNIAVFDVFSRLMMDRIIFLGTAINDHIANIVQAQLLFLESADASKDIQIYINSPGGSVYAGLGIYDTMQFIKPDVATICTGMAASMGAVLLCAGEKGKRSGLRHSRVMIHQPLGGAQGQASDIEITAREILKLKDELYHIIADHSGQTFDKVAADSDRDYWMKAEEAKTYGMIDEILVRERS</sequence>
<dbReference type="NCBIfam" id="NF001368">
    <property type="entry name" value="PRK00277.1"/>
    <property type="match status" value="1"/>
</dbReference>
<keyword evidence="9" id="KW-1185">Reference proteome</keyword>
<dbReference type="GO" id="GO:0005737">
    <property type="term" value="C:cytoplasm"/>
    <property type="evidence" value="ECO:0007669"/>
    <property type="project" value="UniProtKB-SubCell"/>
</dbReference>
<organism evidence="8 9">
    <name type="scientific">Sediminicola luteus</name>
    <dbReference type="NCBI Taxonomy" id="319238"/>
    <lineage>
        <taxon>Bacteria</taxon>
        <taxon>Pseudomonadati</taxon>
        <taxon>Bacteroidota</taxon>
        <taxon>Flavobacteriia</taxon>
        <taxon>Flavobacteriales</taxon>
        <taxon>Flavobacteriaceae</taxon>
        <taxon>Sediminicola</taxon>
    </lineage>
</organism>
<keyword evidence="2 6" id="KW-0963">Cytoplasm</keyword>
<comment type="subcellular location">
    <subcellularLocation>
        <location evidence="6">Cytoplasm</location>
    </subcellularLocation>
</comment>
<dbReference type="InterPro" id="IPR023562">
    <property type="entry name" value="ClpP/TepA"/>
</dbReference>
<evidence type="ECO:0000256" key="3">
    <source>
        <dbReference type="ARBA" id="ARBA00022670"/>
    </source>
</evidence>
<evidence type="ECO:0000256" key="4">
    <source>
        <dbReference type="ARBA" id="ARBA00022801"/>
    </source>
</evidence>
<name>A0A2A4G6B8_9FLAO</name>
<keyword evidence="4 6" id="KW-0378">Hydrolase</keyword>
<dbReference type="GO" id="GO:0009368">
    <property type="term" value="C:endopeptidase Clp complex"/>
    <property type="evidence" value="ECO:0007669"/>
    <property type="project" value="TreeGrafter"/>
</dbReference>
<proteinExistence type="inferred from homology"/>
<dbReference type="GO" id="GO:0004176">
    <property type="term" value="F:ATP-dependent peptidase activity"/>
    <property type="evidence" value="ECO:0007669"/>
    <property type="project" value="InterPro"/>
</dbReference>
<comment type="similarity">
    <text evidence="1 6 7">Belongs to the peptidase S14 family.</text>
</comment>
<dbReference type="Proteomes" id="UP000219559">
    <property type="component" value="Unassembled WGS sequence"/>
</dbReference>
<dbReference type="FunFam" id="3.90.226.10:FF:000002">
    <property type="entry name" value="ATP-dependent Clp protease proteolytic subunit"/>
    <property type="match status" value="1"/>
</dbReference>
<feature type="active site" description="Nucleophile" evidence="6">
    <location>
        <position position="129"/>
    </location>
</feature>
<gene>
    <name evidence="6" type="primary">clpP</name>
    <name evidence="8" type="ORF">B7P33_13750</name>
</gene>
<dbReference type="AlphaFoldDB" id="A0A2A4G6B8"/>
<dbReference type="GO" id="GO:0006515">
    <property type="term" value="P:protein quality control for misfolded or incompletely synthesized proteins"/>
    <property type="evidence" value="ECO:0007669"/>
    <property type="project" value="TreeGrafter"/>
</dbReference>
<dbReference type="Pfam" id="PF00574">
    <property type="entry name" value="CLP_protease"/>
    <property type="match status" value="1"/>
</dbReference>
<dbReference type="EC" id="3.4.21.92" evidence="6"/>
<dbReference type="NCBIfam" id="NF011091">
    <property type="entry name" value="PRK14514.1"/>
    <property type="match status" value="1"/>
</dbReference>
<dbReference type="PANTHER" id="PTHR10381:SF70">
    <property type="entry name" value="ATP-DEPENDENT CLP PROTEASE PROTEOLYTIC SUBUNIT"/>
    <property type="match status" value="1"/>
</dbReference>
<reference evidence="8 9" key="1">
    <citation type="submission" date="2017-04" db="EMBL/GenBank/DDBJ databases">
        <title>A new member of the family Flavobacteriaceae isolated from ascidians.</title>
        <authorList>
            <person name="Chen L."/>
        </authorList>
    </citation>
    <scope>NUCLEOTIDE SEQUENCE [LARGE SCALE GENOMIC DNA]</scope>
    <source>
        <strain evidence="8 9">HQA918</strain>
    </source>
</reference>
<dbReference type="InterPro" id="IPR029045">
    <property type="entry name" value="ClpP/crotonase-like_dom_sf"/>
</dbReference>
<evidence type="ECO:0000256" key="1">
    <source>
        <dbReference type="ARBA" id="ARBA00007039"/>
    </source>
</evidence>
<evidence type="ECO:0000256" key="2">
    <source>
        <dbReference type="ARBA" id="ARBA00022490"/>
    </source>
</evidence>
<feature type="active site" evidence="6">
    <location>
        <position position="154"/>
    </location>
</feature>
<evidence type="ECO:0000256" key="7">
    <source>
        <dbReference type="RuleBase" id="RU003567"/>
    </source>
</evidence>
<accession>A0A2A4G6B8</accession>
<comment type="caution">
    <text evidence="8">The sequence shown here is derived from an EMBL/GenBank/DDBJ whole genome shotgun (WGS) entry which is preliminary data.</text>
</comment>
<dbReference type="RefSeq" id="WP_097443237.1">
    <property type="nucleotide sequence ID" value="NZ_NBWU01000005.1"/>
</dbReference>
<comment type="subunit">
    <text evidence="6">Fourteen ClpP subunits assemble into 2 heptameric rings which stack back to back to give a disk-like structure with a central cavity, resembling the structure of eukaryotic proteasomes.</text>
</comment>
<keyword evidence="5 6" id="KW-0720">Serine protease</keyword>
<dbReference type="CDD" id="cd07017">
    <property type="entry name" value="S14_ClpP_2"/>
    <property type="match status" value="1"/>
</dbReference>
<keyword evidence="3 6" id="KW-0645">Protease</keyword>
<dbReference type="EMBL" id="NBWU01000005">
    <property type="protein sequence ID" value="PCE63282.1"/>
    <property type="molecule type" value="Genomic_DNA"/>
</dbReference>
<dbReference type="SUPFAM" id="SSF52096">
    <property type="entry name" value="ClpP/crotonase"/>
    <property type="match status" value="1"/>
</dbReference>
<evidence type="ECO:0000256" key="6">
    <source>
        <dbReference type="HAMAP-Rule" id="MF_00444"/>
    </source>
</evidence>
<dbReference type="InterPro" id="IPR001907">
    <property type="entry name" value="ClpP"/>
</dbReference>